<dbReference type="Proteomes" id="UP000053467">
    <property type="component" value="Unassembled WGS sequence"/>
</dbReference>
<dbReference type="EMBL" id="LGGX01000032">
    <property type="protein sequence ID" value="KUK86019.1"/>
    <property type="molecule type" value="Genomic_DNA"/>
</dbReference>
<gene>
    <name evidence="2" type="ORF">XE03_1766</name>
</gene>
<evidence type="ECO:0000313" key="2">
    <source>
        <dbReference type="EMBL" id="KUK86019.1"/>
    </source>
</evidence>
<dbReference type="InterPro" id="IPR054210">
    <property type="entry name" value="DUF6917"/>
</dbReference>
<dbReference type="AlphaFoldDB" id="A0A117M5V9"/>
<comment type="caution">
    <text evidence="2">The sequence shown here is derived from an EMBL/GenBank/DDBJ whole genome shotgun (WGS) entry which is preliminary data.</text>
</comment>
<proteinExistence type="predicted"/>
<accession>A0A117M5V9</accession>
<evidence type="ECO:0000259" key="1">
    <source>
        <dbReference type="Pfam" id="PF21891"/>
    </source>
</evidence>
<name>A0A117M5V9_UNCT6</name>
<dbReference type="Pfam" id="PF21891">
    <property type="entry name" value="DUF6917"/>
    <property type="match status" value="1"/>
</dbReference>
<evidence type="ECO:0000313" key="3">
    <source>
        <dbReference type="Proteomes" id="UP000053467"/>
    </source>
</evidence>
<sequence>MDPHASGLVDKNTYSSKRKIESSVVAVLHLKMEGRGLNLIKPISRALKKNEIHELIITDEEEAKPGSIVNQVSYLAFIEISQGGVIVVGDEVYWNNNLLGTVAGFDDTHMPNHQNIVLYSPIRRTGEELSINIEDHIIIQSKKESD</sequence>
<reference evidence="3" key="1">
    <citation type="journal article" date="2015" name="MBio">
        <title>Genome-Resolved Metagenomic Analysis Reveals Roles for Candidate Phyla and Other Microbial Community Members in Biogeochemical Transformations in Oil Reservoirs.</title>
        <authorList>
            <person name="Hu P."/>
            <person name="Tom L."/>
            <person name="Singh A."/>
            <person name="Thomas B.C."/>
            <person name="Baker B.J."/>
            <person name="Piceno Y.M."/>
            <person name="Andersen G.L."/>
            <person name="Banfield J.F."/>
        </authorList>
    </citation>
    <scope>NUCLEOTIDE SEQUENCE [LARGE SCALE GENOMIC DNA]</scope>
</reference>
<organism evidence="2 3">
    <name type="scientific">candidate division TA06 bacterium 34_109</name>
    <dbReference type="NCBI Taxonomy" id="1635277"/>
    <lineage>
        <taxon>Bacteria</taxon>
        <taxon>Bacteria division TA06</taxon>
    </lineage>
</organism>
<protein>
    <recommendedName>
        <fullName evidence="1">DUF6917 domain-containing protein</fullName>
    </recommendedName>
</protein>
<feature type="domain" description="DUF6917" evidence="1">
    <location>
        <begin position="15"/>
        <end position="139"/>
    </location>
</feature>